<evidence type="ECO:0000256" key="3">
    <source>
        <dbReference type="ARBA" id="ARBA00022448"/>
    </source>
</evidence>
<evidence type="ECO:0000256" key="8">
    <source>
        <dbReference type="ARBA" id="ARBA00024195"/>
    </source>
</evidence>
<evidence type="ECO:0000256" key="13">
    <source>
        <dbReference type="SAM" id="SignalP"/>
    </source>
</evidence>
<feature type="transmembrane region" description="Helical" evidence="12">
    <location>
        <begin position="623"/>
        <end position="647"/>
    </location>
</feature>
<evidence type="ECO:0000256" key="1">
    <source>
        <dbReference type="ARBA" id="ARBA00004141"/>
    </source>
</evidence>
<dbReference type="PRINTS" id="PR00176">
    <property type="entry name" value="NANEUSMPORT"/>
</dbReference>
<keyword evidence="16" id="KW-1185">Reference proteome</keyword>
<evidence type="ECO:0000313" key="15">
    <source>
        <dbReference type="EMBL" id="CRK94129.1"/>
    </source>
</evidence>
<dbReference type="EMBL" id="CVRI01000038">
    <property type="protein sequence ID" value="CRK94129.1"/>
    <property type="molecule type" value="Genomic_DNA"/>
</dbReference>
<dbReference type="Proteomes" id="UP000183832">
    <property type="component" value="Unassembled WGS sequence"/>
</dbReference>
<dbReference type="Gene3D" id="2.40.10.10">
    <property type="entry name" value="Trypsin-like serine proteases"/>
    <property type="match status" value="1"/>
</dbReference>
<feature type="binding site" evidence="9">
    <location>
        <position position="315"/>
    </location>
    <ligand>
        <name>Na(+)</name>
        <dbReference type="ChEBI" id="CHEBI:29101"/>
        <label>1</label>
    </ligand>
</feature>
<keyword evidence="7 12" id="KW-0472">Membrane</keyword>
<feature type="binding site" evidence="9">
    <location>
        <position position="694"/>
    </location>
    <ligand>
        <name>Na(+)</name>
        <dbReference type="ChEBI" id="CHEBI:29101"/>
        <label>1</label>
    </ligand>
</feature>
<dbReference type="GO" id="GO:0005283">
    <property type="term" value="F:amino acid:sodium symporter activity"/>
    <property type="evidence" value="ECO:0007669"/>
    <property type="project" value="TreeGrafter"/>
</dbReference>
<keyword evidence="10" id="KW-1015">Disulfide bond</keyword>
<evidence type="ECO:0000256" key="2">
    <source>
        <dbReference type="ARBA" id="ARBA00006459"/>
    </source>
</evidence>
<feature type="transmembrane region" description="Helical" evidence="12">
    <location>
        <begin position="541"/>
        <end position="561"/>
    </location>
</feature>
<feature type="transmembrane region" description="Helical" evidence="12">
    <location>
        <begin position="682"/>
        <end position="703"/>
    </location>
</feature>
<dbReference type="GO" id="GO:0015179">
    <property type="term" value="F:L-amino acid transmembrane transporter activity"/>
    <property type="evidence" value="ECO:0007669"/>
    <property type="project" value="TreeGrafter"/>
</dbReference>
<evidence type="ECO:0000256" key="10">
    <source>
        <dbReference type="PIRSR" id="PIRSR600175-2"/>
    </source>
</evidence>
<feature type="chain" id="PRO_5012949836" description="Transporter" evidence="13">
    <location>
        <begin position="21"/>
        <end position="897"/>
    </location>
</feature>
<dbReference type="InterPro" id="IPR000175">
    <property type="entry name" value="Na/ntran_symport"/>
</dbReference>
<evidence type="ECO:0000256" key="7">
    <source>
        <dbReference type="ARBA" id="ARBA00023136"/>
    </source>
</evidence>
<keyword evidence="5 11" id="KW-0769">Symport</keyword>
<dbReference type="GO" id="GO:0004252">
    <property type="term" value="F:serine-type endopeptidase activity"/>
    <property type="evidence" value="ECO:0007669"/>
    <property type="project" value="InterPro"/>
</dbReference>
<feature type="disulfide bond" evidence="10">
    <location>
        <begin position="414"/>
        <end position="423"/>
    </location>
</feature>
<feature type="transmembrane region" description="Helical" evidence="12">
    <location>
        <begin position="299"/>
        <end position="319"/>
    </location>
</feature>
<feature type="domain" description="Peptidase S1" evidence="14">
    <location>
        <begin position="5"/>
        <end position="227"/>
    </location>
</feature>
<dbReference type="PANTHER" id="PTHR11616">
    <property type="entry name" value="SODIUM/CHLORIDE DEPENDENT TRANSPORTER"/>
    <property type="match status" value="1"/>
</dbReference>
<dbReference type="OrthoDB" id="6581954at2759"/>
<feature type="binding site" evidence="9">
    <location>
        <position position="310"/>
    </location>
    <ligand>
        <name>Na(+)</name>
        <dbReference type="ChEBI" id="CHEBI:29101"/>
        <label>1</label>
    </ligand>
</feature>
<reference evidence="15 16" key="1">
    <citation type="submission" date="2015-04" db="EMBL/GenBank/DDBJ databases">
        <authorList>
            <person name="Syromyatnikov M.Y."/>
            <person name="Popov V.N."/>
        </authorList>
    </citation>
    <scope>NUCLEOTIDE SEQUENCE [LARGE SCALE GENOMIC DNA]</scope>
</reference>
<comment type="similarity">
    <text evidence="2 11">Belongs to the sodium:neurotransmitter symporter (SNF) (TC 2.A.22) family.</text>
</comment>
<dbReference type="PANTHER" id="PTHR11616:SF236">
    <property type="entry name" value="TRANSPORTER"/>
    <property type="match status" value="1"/>
</dbReference>
<proteinExistence type="inferred from homology"/>
<dbReference type="PROSITE" id="PS00610">
    <property type="entry name" value="NA_NEUROTRAN_SYMP_1"/>
    <property type="match status" value="1"/>
</dbReference>
<feature type="transmembrane region" description="Helical" evidence="12">
    <location>
        <begin position="374"/>
        <end position="402"/>
    </location>
</feature>
<dbReference type="Pfam" id="PF00209">
    <property type="entry name" value="SNF"/>
    <property type="match status" value="1"/>
</dbReference>
<dbReference type="Pfam" id="PF00089">
    <property type="entry name" value="Trypsin"/>
    <property type="match status" value="1"/>
</dbReference>
<evidence type="ECO:0000313" key="16">
    <source>
        <dbReference type="Proteomes" id="UP000183832"/>
    </source>
</evidence>
<protein>
    <recommendedName>
        <fullName evidence="11">Transporter</fullName>
    </recommendedName>
</protein>
<feature type="transmembrane region" description="Helical" evidence="12">
    <location>
        <begin position="758"/>
        <end position="777"/>
    </location>
</feature>
<feature type="transmembrane region" description="Helical" evidence="12">
    <location>
        <begin position="590"/>
        <end position="611"/>
    </location>
</feature>
<accession>A0A1J1I6T3</accession>
<dbReference type="PROSITE" id="PS50240">
    <property type="entry name" value="TRYPSIN_DOM"/>
    <property type="match status" value="1"/>
</dbReference>
<comment type="subcellular location">
    <subcellularLocation>
        <location evidence="1">Membrane</location>
        <topology evidence="1">Multi-pass membrane protein</topology>
    </subcellularLocation>
</comment>
<feature type="transmembrane region" description="Helical" evidence="12">
    <location>
        <begin position="798"/>
        <end position="818"/>
    </location>
</feature>
<sequence>MQFNLISGVFILSFISITFCQSTNYLSIMNYVPQNFETQIPSCMGTVISPRHVLTSASCATTSSPLDVLVKVVTISGTNETSINYLVKNKHIHPEYNSEQPKENNIAVLEIDGEFDIAMIPPKILGELSSNSSCDISIGTPPTRQAATIINSTYCDSTFPQLYCSLLDMRSNILCSAQLGSPIMCSGESIIDGFVITDKDCVITGSSVTLQYHSVNDFRDWIDEVSSAKLTYKLSILLILSALFTNFYQYFSIKIMMQMQEKYTKKVDSPSIHSSISETLNTATASTVQLVDRGNWGNAIEFVLACVNFALGLGNVWRFPYLCYRNGGGAFLVPYLAMVLVIGLPLFYAELVIGQYSGLGPIKAFSFISPLFKGLGYCVLFTTTFVSIYYMVIISWVLYYLWSSLFPSLIWGNCDNKWNSQNCYSMLQDIKCRGESFLNASAEIFYQKECKSVESICEAHNLEAFNFTSCFNGTHAIPINKVINRTLAAEEFFYENVLGLGNAKWTENWGWPQPHLVVCMALGWILAFFCLFKGVKSIGKIVYFTATFPYFVLTALLIRALTLEGATDGIGYLLSPEWDLLKKPGVWGDASSQVFFSFGIAWGALIVLASYNKFTNNCHFDAVFVSVINFATAIYNGVVVFAILGFLSNSMNVPIQSVTASGPGLTFITYPEAVLLMPLPQIWAFLFFFMMLILGLGSQFGFVQMITSSIVDHWPHLREHQERVTAGTCLGCFIAALPMTCSGGIYLETLIEWHTASWNIFIIGFAEIVILSWVYGFERTFQNIREMEMKISKATKTYWRSVWMVLTPLTLFAVLVFIFTDLKPTVVGTYEFPWWSDLLGYMFGMITLTPFVFYTTKNLLAIHQGKTTFIELLRPSGRWGPQEVDGKRIDRTKKTIE</sequence>
<keyword evidence="3 11" id="KW-0813">Transport</keyword>
<keyword evidence="6 12" id="KW-1133">Transmembrane helix</keyword>
<evidence type="ECO:0000256" key="12">
    <source>
        <dbReference type="SAM" id="Phobius"/>
    </source>
</evidence>
<feature type="transmembrane region" description="Helical" evidence="12">
    <location>
        <begin position="838"/>
        <end position="856"/>
    </location>
</feature>
<evidence type="ECO:0000256" key="6">
    <source>
        <dbReference type="ARBA" id="ARBA00022989"/>
    </source>
</evidence>
<dbReference type="GO" id="GO:0006508">
    <property type="term" value="P:proteolysis"/>
    <property type="evidence" value="ECO:0007669"/>
    <property type="project" value="InterPro"/>
</dbReference>
<feature type="binding site" evidence="9">
    <location>
        <position position="597"/>
    </location>
    <ligand>
        <name>Na(+)</name>
        <dbReference type="ChEBI" id="CHEBI:29101"/>
        <label>1</label>
    </ligand>
</feature>
<organism evidence="15 16">
    <name type="scientific">Clunio marinus</name>
    <dbReference type="NCBI Taxonomy" id="568069"/>
    <lineage>
        <taxon>Eukaryota</taxon>
        <taxon>Metazoa</taxon>
        <taxon>Ecdysozoa</taxon>
        <taxon>Arthropoda</taxon>
        <taxon>Hexapoda</taxon>
        <taxon>Insecta</taxon>
        <taxon>Pterygota</taxon>
        <taxon>Neoptera</taxon>
        <taxon>Endopterygota</taxon>
        <taxon>Diptera</taxon>
        <taxon>Nematocera</taxon>
        <taxon>Chironomoidea</taxon>
        <taxon>Chironomidae</taxon>
        <taxon>Clunio</taxon>
    </lineage>
</organism>
<feature type="signal peptide" evidence="13">
    <location>
        <begin position="1"/>
        <end position="20"/>
    </location>
</feature>
<feature type="transmembrane region" description="Helical" evidence="12">
    <location>
        <begin position="331"/>
        <end position="353"/>
    </location>
</feature>
<dbReference type="InterPro" id="IPR001254">
    <property type="entry name" value="Trypsin_dom"/>
</dbReference>
<evidence type="ECO:0000256" key="9">
    <source>
        <dbReference type="PIRSR" id="PIRSR600175-1"/>
    </source>
</evidence>
<feature type="binding site" evidence="9">
    <location>
        <position position="629"/>
    </location>
    <ligand>
        <name>Na(+)</name>
        <dbReference type="ChEBI" id="CHEBI:29101"/>
        <label>1</label>
    </ligand>
</feature>
<keyword evidence="4 11" id="KW-0812">Transmembrane</keyword>
<evidence type="ECO:0000256" key="11">
    <source>
        <dbReference type="RuleBase" id="RU003732"/>
    </source>
</evidence>
<dbReference type="SUPFAM" id="SSF50494">
    <property type="entry name" value="Trypsin-like serine proteases"/>
    <property type="match status" value="1"/>
</dbReference>
<gene>
    <name evidence="15" type="ORF">CLUMA_CG007649</name>
</gene>
<dbReference type="GO" id="GO:0005886">
    <property type="term" value="C:plasma membrane"/>
    <property type="evidence" value="ECO:0007669"/>
    <property type="project" value="TreeGrafter"/>
</dbReference>
<feature type="binding site" evidence="9">
    <location>
        <position position="698"/>
    </location>
    <ligand>
        <name>Na(+)</name>
        <dbReference type="ChEBI" id="CHEBI:29101"/>
        <label>1</label>
    </ligand>
</feature>
<feature type="transmembrane region" description="Helical" evidence="12">
    <location>
        <begin position="724"/>
        <end position="746"/>
    </location>
</feature>
<feature type="transmembrane region" description="Helical" evidence="12">
    <location>
        <begin position="234"/>
        <end position="253"/>
    </location>
</feature>
<evidence type="ECO:0000256" key="5">
    <source>
        <dbReference type="ARBA" id="ARBA00022847"/>
    </source>
</evidence>
<dbReference type="InterPro" id="IPR037272">
    <property type="entry name" value="SNS_sf"/>
</dbReference>
<dbReference type="InterPro" id="IPR009003">
    <property type="entry name" value="Peptidase_S1_PA"/>
</dbReference>
<dbReference type="PROSITE" id="PS50267">
    <property type="entry name" value="NA_NEUROTRAN_SYMP_3"/>
    <property type="match status" value="1"/>
</dbReference>
<keyword evidence="9" id="KW-0479">Metal-binding</keyword>
<feature type="transmembrane region" description="Helical" evidence="12">
    <location>
        <begin position="514"/>
        <end position="532"/>
    </location>
</feature>
<name>A0A1J1I6T3_9DIPT</name>
<keyword evidence="9" id="KW-0915">Sodium</keyword>
<dbReference type="GO" id="GO:0089718">
    <property type="term" value="P:amino acid import across plasma membrane"/>
    <property type="evidence" value="ECO:0007669"/>
    <property type="project" value="TreeGrafter"/>
</dbReference>
<dbReference type="GO" id="GO:0015187">
    <property type="term" value="F:glycine transmembrane transporter activity"/>
    <property type="evidence" value="ECO:0007669"/>
    <property type="project" value="TreeGrafter"/>
</dbReference>
<keyword evidence="13" id="KW-0732">Signal</keyword>
<dbReference type="SUPFAM" id="SSF161070">
    <property type="entry name" value="SNF-like"/>
    <property type="match status" value="1"/>
</dbReference>
<evidence type="ECO:0000256" key="4">
    <source>
        <dbReference type="ARBA" id="ARBA00022692"/>
    </source>
</evidence>
<comment type="similarity">
    <text evidence="8">Belongs to the peptidase S1 family. CLIP subfamily.</text>
</comment>
<dbReference type="InterPro" id="IPR043504">
    <property type="entry name" value="Peptidase_S1_PA_chymotrypsin"/>
</dbReference>
<dbReference type="GO" id="GO:0046872">
    <property type="term" value="F:metal ion binding"/>
    <property type="evidence" value="ECO:0007669"/>
    <property type="project" value="UniProtKB-KW"/>
</dbReference>
<dbReference type="AlphaFoldDB" id="A0A1J1I6T3"/>
<dbReference type="STRING" id="568069.A0A1J1I6T3"/>
<evidence type="ECO:0000259" key="14">
    <source>
        <dbReference type="PROSITE" id="PS50240"/>
    </source>
</evidence>